<dbReference type="InterPro" id="IPR028133">
    <property type="entry name" value="Dynamitin"/>
</dbReference>
<evidence type="ECO:0000313" key="5">
    <source>
        <dbReference type="Proteomes" id="UP001318040"/>
    </source>
</evidence>
<dbReference type="GO" id="GO:0030286">
    <property type="term" value="C:dynein complex"/>
    <property type="evidence" value="ECO:0007669"/>
    <property type="project" value="UniProtKB-KW"/>
</dbReference>
<proteinExistence type="inferred from homology"/>
<reference evidence="6" key="1">
    <citation type="submission" date="2025-08" db="UniProtKB">
        <authorList>
            <consortium name="RefSeq"/>
        </authorList>
    </citation>
    <scope>IDENTIFICATION</scope>
    <source>
        <tissue evidence="6">Sperm</tissue>
    </source>
</reference>
<accession>A0AAJ7UAZ9</accession>
<dbReference type="GO" id="GO:0007017">
    <property type="term" value="P:microtubule-based process"/>
    <property type="evidence" value="ECO:0007669"/>
    <property type="project" value="InterPro"/>
</dbReference>
<comment type="subcellular location">
    <subcellularLocation>
        <location evidence="1">Cytoplasm</location>
    </subcellularLocation>
</comment>
<dbReference type="PANTHER" id="PTHR15346">
    <property type="entry name" value="DYNACTIN SUBUNIT"/>
    <property type="match status" value="1"/>
</dbReference>
<dbReference type="GO" id="GO:0005869">
    <property type="term" value="C:dynactin complex"/>
    <property type="evidence" value="ECO:0007669"/>
    <property type="project" value="InterPro"/>
</dbReference>
<dbReference type="RefSeq" id="XP_032831498.1">
    <property type="nucleotide sequence ID" value="XM_032975607.1"/>
</dbReference>
<gene>
    <name evidence="6" type="primary">LOC116954791</name>
</gene>
<name>A0AAJ7UAZ9_PETMA</name>
<evidence type="ECO:0000313" key="6">
    <source>
        <dbReference type="RefSeq" id="XP_032831498.1"/>
    </source>
</evidence>
<dbReference type="Proteomes" id="UP001318040">
    <property type="component" value="Chromosome 56"/>
</dbReference>
<evidence type="ECO:0000256" key="3">
    <source>
        <dbReference type="ARBA" id="ARBA00022490"/>
    </source>
</evidence>
<evidence type="ECO:0000256" key="1">
    <source>
        <dbReference type="ARBA" id="ARBA00004496"/>
    </source>
</evidence>
<evidence type="ECO:0000256" key="2">
    <source>
        <dbReference type="ARBA" id="ARBA00006176"/>
    </source>
</evidence>
<keyword evidence="5" id="KW-1185">Reference proteome</keyword>
<sequence length="169" mass="18619">MMGIFPDGNLQKLNALLANLQRSNILGAVEVLQCRIGLLQTSTLDHVEFQLQGLLVKMSELDTFRSALDEPSVTGEVEALRAVLERLEWVVQAVPGIVHRLVVQASEHDHALRFGQQLHGMEAAQQSRAGTLRDNVALLLEMEQSLKENVASVQTNFASLEARVTQLGQ</sequence>
<evidence type="ECO:0000256" key="4">
    <source>
        <dbReference type="ARBA" id="ARBA00023017"/>
    </source>
</evidence>
<keyword evidence="4" id="KW-0243">Dynein</keyword>
<keyword evidence="3" id="KW-0963">Cytoplasm</keyword>
<comment type="similarity">
    <text evidence="2">Belongs to the dynactin subunit 2 family.</text>
</comment>
<protein>
    <submittedName>
        <fullName evidence="6">Dynactin subunit 2-like isoform X2</fullName>
    </submittedName>
</protein>
<dbReference type="GO" id="GO:0005737">
    <property type="term" value="C:cytoplasm"/>
    <property type="evidence" value="ECO:0007669"/>
    <property type="project" value="UniProtKB-SubCell"/>
</dbReference>
<dbReference type="AlphaFoldDB" id="A0AAJ7UAZ9"/>
<dbReference type="Pfam" id="PF04912">
    <property type="entry name" value="Dynamitin"/>
    <property type="match status" value="1"/>
</dbReference>
<organism evidence="5 6">
    <name type="scientific">Petromyzon marinus</name>
    <name type="common">Sea lamprey</name>
    <dbReference type="NCBI Taxonomy" id="7757"/>
    <lineage>
        <taxon>Eukaryota</taxon>
        <taxon>Metazoa</taxon>
        <taxon>Chordata</taxon>
        <taxon>Craniata</taxon>
        <taxon>Vertebrata</taxon>
        <taxon>Cyclostomata</taxon>
        <taxon>Hyperoartia</taxon>
        <taxon>Petromyzontiformes</taxon>
        <taxon>Petromyzontidae</taxon>
        <taxon>Petromyzon</taxon>
    </lineage>
</organism>